<reference evidence="3 5" key="1">
    <citation type="journal article" date="2017" name="Nature">
        <title>The sunflower genome provides insights into oil metabolism, flowering and Asterid evolution.</title>
        <authorList>
            <person name="Badouin H."/>
            <person name="Gouzy J."/>
            <person name="Grassa C.J."/>
            <person name="Murat F."/>
            <person name="Staton S.E."/>
            <person name="Cottret L."/>
            <person name="Lelandais-Briere C."/>
            <person name="Owens G.L."/>
            <person name="Carrere S."/>
            <person name="Mayjonade B."/>
            <person name="Legrand L."/>
            <person name="Gill N."/>
            <person name="Kane N.C."/>
            <person name="Bowers J.E."/>
            <person name="Hubner S."/>
            <person name="Bellec A."/>
            <person name="Berard A."/>
            <person name="Berges H."/>
            <person name="Blanchet N."/>
            <person name="Boniface M.C."/>
            <person name="Brunel D."/>
            <person name="Catrice O."/>
            <person name="Chaidir N."/>
            <person name="Claudel C."/>
            <person name="Donnadieu C."/>
            <person name="Faraut T."/>
            <person name="Fievet G."/>
            <person name="Helmstetter N."/>
            <person name="King M."/>
            <person name="Knapp S.J."/>
            <person name="Lai Z."/>
            <person name="Le Paslier M.C."/>
            <person name="Lippi Y."/>
            <person name="Lorenzon L."/>
            <person name="Mandel J.R."/>
            <person name="Marage G."/>
            <person name="Marchand G."/>
            <person name="Marquand E."/>
            <person name="Bret-Mestries E."/>
            <person name="Morien E."/>
            <person name="Nambeesan S."/>
            <person name="Nguyen T."/>
            <person name="Pegot-Espagnet P."/>
            <person name="Pouilly N."/>
            <person name="Raftis F."/>
            <person name="Sallet E."/>
            <person name="Schiex T."/>
            <person name="Thomas J."/>
            <person name="Vandecasteele C."/>
            <person name="Vares D."/>
            <person name="Vear F."/>
            <person name="Vautrin S."/>
            <person name="Crespi M."/>
            <person name="Mangin B."/>
            <person name="Burke J.M."/>
            <person name="Salse J."/>
            <person name="Munos S."/>
            <person name="Vincourt P."/>
            <person name="Rieseberg L.H."/>
            <person name="Langlade N.B."/>
        </authorList>
    </citation>
    <scope>NUCLEOTIDE SEQUENCE [LARGE SCALE GENOMIC DNA]</scope>
    <source>
        <strain evidence="5">cv. SF193</strain>
        <tissue evidence="3">Leaves</tissue>
    </source>
</reference>
<dbReference type="EMBL" id="CM007893">
    <property type="protein sequence ID" value="OTG29357.1"/>
    <property type="molecule type" value="Genomic_DNA"/>
</dbReference>
<dbReference type="SUPFAM" id="SSF55797">
    <property type="entry name" value="PR-1-like"/>
    <property type="match status" value="1"/>
</dbReference>
<sequence>MGFSRKIALVLVLCMAILHFSHEDEQPGNQPEEYSINAHSGIRRVLSAPRSTDPSPQDIVDAHNKVRKEIPGLEPMVWNTTVAKFAKEYANERKKDCALEHSNTPLYGENIATGAGAMTILDAINMWVSEKADYNYETDSCAPGKVCGHYTQIIGKTSIRLGCALSHCLKNDGIFITCNYAQPF</sequence>
<proteinExistence type="predicted"/>
<evidence type="ECO:0000313" key="5">
    <source>
        <dbReference type="Proteomes" id="UP000215914"/>
    </source>
</evidence>
<dbReference type="PRINTS" id="PR00837">
    <property type="entry name" value="V5TPXLIKE"/>
</dbReference>
<dbReference type="PANTHER" id="PTHR10334">
    <property type="entry name" value="CYSTEINE-RICH SECRETORY PROTEIN-RELATED"/>
    <property type="match status" value="1"/>
</dbReference>
<dbReference type="Proteomes" id="UP000215914">
    <property type="component" value="Chromosome 4"/>
</dbReference>
<dbReference type="EMBL" id="MNCJ02000319">
    <property type="protein sequence ID" value="KAF5811587.1"/>
    <property type="molecule type" value="Genomic_DNA"/>
</dbReference>
<evidence type="ECO:0000256" key="1">
    <source>
        <dbReference type="SAM" id="SignalP"/>
    </source>
</evidence>
<gene>
    <name evidence="4" type="ORF">HannXRQ_Chr04g0121331</name>
    <name evidence="3" type="ORF">HanXRQr2_Chr04g0183101</name>
</gene>
<dbReference type="FunFam" id="3.40.33.10:FF:000004">
    <property type="entry name" value="CAP, cysteine-rich secretory protein, antigen 5"/>
    <property type="match status" value="1"/>
</dbReference>
<evidence type="ECO:0000313" key="3">
    <source>
        <dbReference type="EMBL" id="KAF5811587.1"/>
    </source>
</evidence>
<feature type="chain" id="PRO_5013032953" evidence="1">
    <location>
        <begin position="24"/>
        <end position="184"/>
    </location>
</feature>
<evidence type="ECO:0000313" key="4">
    <source>
        <dbReference type="EMBL" id="OTG29357.1"/>
    </source>
</evidence>
<feature type="domain" description="SCP" evidence="2">
    <location>
        <begin position="54"/>
        <end position="183"/>
    </location>
</feature>
<reference evidence="3" key="3">
    <citation type="submission" date="2020-06" db="EMBL/GenBank/DDBJ databases">
        <title>Helianthus annuus Genome sequencing and assembly Release 2.</title>
        <authorList>
            <person name="Gouzy J."/>
            <person name="Langlade N."/>
            <person name="Munos S."/>
        </authorList>
    </citation>
    <scope>NUCLEOTIDE SEQUENCE</scope>
    <source>
        <tissue evidence="3">Leaves</tissue>
    </source>
</reference>
<dbReference type="InterPro" id="IPR001283">
    <property type="entry name" value="CRISP-related"/>
</dbReference>
<accession>A0A251V169</accession>
<organism evidence="4 5">
    <name type="scientific">Helianthus annuus</name>
    <name type="common">Common sunflower</name>
    <dbReference type="NCBI Taxonomy" id="4232"/>
    <lineage>
        <taxon>Eukaryota</taxon>
        <taxon>Viridiplantae</taxon>
        <taxon>Streptophyta</taxon>
        <taxon>Embryophyta</taxon>
        <taxon>Tracheophyta</taxon>
        <taxon>Spermatophyta</taxon>
        <taxon>Magnoliopsida</taxon>
        <taxon>eudicotyledons</taxon>
        <taxon>Gunneridae</taxon>
        <taxon>Pentapetalae</taxon>
        <taxon>asterids</taxon>
        <taxon>campanulids</taxon>
        <taxon>Asterales</taxon>
        <taxon>Asteraceae</taxon>
        <taxon>Asteroideae</taxon>
        <taxon>Heliantheae alliance</taxon>
        <taxon>Heliantheae</taxon>
        <taxon>Helianthus</taxon>
    </lineage>
</organism>
<name>A0A251V169_HELAN</name>
<dbReference type="InParanoid" id="A0A251V169"/>
<evidence type="ECO:0000259" key="2">
    <source>
        <dbReference type="SMART" id="SM00198"/>
    </source>
</evidence>
<dbReference type="Gramene" id="mRNA:HanXRQr2_Chr04g0183101">
    <property type="protein sequence ID" value="CDS:HanXRQr2_Chr04g0183101.1"/>
    <property type="gene ID" value="HanXRQr2_Chr04g0183101"/>
</dbReference>
<dbReference type="Gene3D" id="3.40.33.10">
    <property type="entry name" value="CAP"/>
    <property type="match status" value="1"/>
</dbReference>
<dbReference type="GO" id="GO:0005615">
    <property type="term" value="C:extracellular space"/>
    <property type="evidence" value="ECO:0000318"/>
    <property type="project" value="GO_Central"/>
</dbReference>
<dbReference type="CDD" id="cd05381">
    <property type="entry name" value="CAP_PR-1"/>
    <property type="match status" value="1"/>
</dbReference>
<dbReference type="InterPro" id="IPR014044">
    <property type="entry name" value="CAP_dom"/>
</dbReference>
<dbReference type="InterPro" id="IPR035940">
    <property type="entry name" value="CAP_sf"/>
</dbReference>
<dbReference type="OMA" id="EYSINAH"/>
<reference evidence="4" key="2">
    <citation type="submission" date="2017-02" db="EMBL/GenBank/DDBJ databases">
        <title>Sunflower complete genome.</title>
        <authorList>
            <person name="Langlade N."/>
            <person name="Munos S."/>
        </authorList>
    </citation>
    <scope>NUCLEOTIDE SEQUENCE [LARGE SCALE GENOMIC DNA]</scope>
    <source>
        <tissue evidence="4">Leaves</tissue>
    </source>
</reference>
<dbReference type="AlphaFoldDB" id="A0A251V169"/>
<dbReference type="STRING" id="4232.A0A251V169"/>
<dbReference type="Pfam" id="PF00188">
    <property type="entry name" value="CAP"/>
    <property type="match status" value="1"/>
</dbReference>
<dbReference type="SMART" id="SM00198">
    <property type="entry name" value="SCP"/>
    <property type="match status" value="1"/>
</dbReference>
<keyword evidence="1" id="KW-0732">Signal</keyword>
<feature type="signal peptide" evidence="1">
    <location>
        <begin position="1"/>
        <end position="23"/>
    </location>
</feature>
<protein>
    <submittedName>
        <fullName evidence="3">CAP superfamily protein</fullName>
    </submittedName>
    <submittedName>
        <fullName evidence="4">Putative cysteine-rich secretory protein, allergen V5/Tpx-1-related protein</fullName>
    </submittedName>
</protein>
<keyword evidence="5" id="KW-1185">Reference proteome</keyword>